<dbReference type="AlphaFoldDB" id="A0A026WL50"/>
<dbReference type="Gene3D" id="2.10.25.10">
    <property type="entry name" value="Laminin"/>
    <property type="match status" value="1"/>
</dbReference>
<evidence type="ECO:0000313" key="4">
    <source>
        <dbReference type="Proteomes" id="UP000053097"/>
    </source>
</evidence>
<dbReference type="SMART" id="SM00179">
    <property type="entry name" value="EGF_CA"/>
    <property type="match status" value="1"/>
</dbReference>
<dbReference type="OrthoDB" id="5985519at2759"/>
<keyword evidence="4" id="KW-1185">Reference proteome</keyword>
<dbReference type="STRING" id="2015173.A0A026WL50"/>
<accession>A0A026WL50</accession>
<dbReference type="Proteomes" id="UP000053097">
    <property type="component" value="Unassembled WGS sequence"/>
</dbReference>
<evidence type="ECO:0000259" key="2">
    <source>
        <dbReference type="SMART" id="SM00179"/>
    </source>
</evidence>
<dbReference type="OMA" id="PIERFQW"/>
<evidence type="ECO:0000256" key="1">
    <source>
        <dbReference type="ARBA" id="ARBA00023157"/>
    </source>
</evidence>
<proteinExistence type="predicted"/>
<sequence>MEMPRVPLTEQVMDVNIRMSDVPDVDPESTDVPDSSLDRNRVIRDIAYYIRAHKFHDFDRRYYKSADQAAVRLYEDFPRPGLRSLHWEVRKHCDVSFFECLKYLERMVRLTTLKREDDTITVMRQRKWSPTNNTEQILATQRDCQMAQKRDDLTAAPFQGPIGNYYMCWYTMLGVPDLATFGEPCDNHANCLDEYGVRNKDPRADDTKPFACALYSFCPDHCCSMKHIWYMKDCFQSRHNPCYAENRPAHRKCTLNRDENRDFQALRANRINVSCECHQPGYEWSSRFGLCVDVNECTRGTHNCTLDVESCMNLPGHHVCICRLGNIYDSKRKRCVHSPEIERILKAGMEEPQTIKKTRSLLDKVIQTIIKSAASNFAHNSIKFILIASMICSI</sequence>
<dbReference type="InterPro" id="IPR001881">
    <property type="entry name" value="EGF-like_Ca-bd_dom"/>
</dbReference>
<protein>
    <recommendedName>
        <fullName evidence="2">EGF-like calcium-binding domain-containing protein</fullName>
    </recommendedName>
</protein>
<feature type="domain" description="EGF-like calcium-binding" evidence="2">
    <location>
        <begin position="293"/>
        <end position="336"/>
    </location>
</feature>
<dbReference type="GO" id="GO:0005509">
    <property type="term" value="F:calcium ion binding"/>
    <property type="evidence" value="ECO:0007669"/>
    <property type="project" value="InterPro"/>
</dbReference>
<evidence type="ECO:0000313" key="3">
    <source>
        <dbReference type="EMBL" id="EZA56658.1"/>
    </source>
</evidence>
<reference evidence="3 4" key="1">
    <citation type="journal article" date="2014" name="Curr. Biol.">
        <title>The genome of the clonal raider ant Cerapachys biroi.</title>
        <authorList>
            <person name="Oxley P.R."/>
            <person name="Ji L."/>
            <person name="Fetter-Pruneda I."/>
            <person name="McKenzie S.K."/>
            <person name="Li C."/>
            <person name="Hu H."/>
            <person name="Zhang G."/>
            <person name="Kronauer D.J."/>
        </authorList>
    </citation>
    <scope>NUCLEOTIDE SEQUENCE [LARGE SCALE GENOMIC DNA]</scope>
</reference>
<keyword evidence="1" id="KW-1015">Disulfide bond</keyword>
<organism evidence="3 4">
    <name type="scientific">Ooceraea biroi</name>
    <name type="common">Clonal raider ant</name>
    <name type="synonym">Cerapachys biroi</name>
    <dbReference type="NCBI Taxonomy" id="2015173"/>
    <lineage>
        <taxon>Eukaryota</taxon>
        <taxon>Metazoa</taxon>
        <taxon>Ecdysozoa</taxon>
        <taxon>Arthropoda</taxon>
        <taxon>Hexapoda</taxon>
        <taxon>Insecta</taxon>
        <taxon>Pterygota</taxon>
        <taxon>Neoptera</taxon>
        <taxon>Endopterygota</taxon>
        <taxon>Hymenoptera</taxon>
        <taxon>Apocrita</taxon>
        <taxon>Aculeata</taxon>
        <taxon>Formicoidea</taxon>
        <taxon>Formicidae</taxon>
        <taxon>Dorylinae</taxon>
        <taxon>Ooceraea</taxon>
    </lineage>
</organism>
<dbReference type="EMBL" id="KK107159">
    <property type="protein sequence ID" value="EZA56658.1"/>
    <property type="molecule type" value="Genomic_DNA"/>
</dbReference>
<name>A0A026WL50_OOCBI</name>
<dbReference type="SUPFAM" id="SSF57196">
    <property type="entry name" value="EGF/Laminin"/>
    <property type="match status" value="1"/>
</dbReference>
<gene>
    <name evidence="3" type="ORF">X777_02262</name>
</gene>